<keyword evidence="11" id="KW-0963">Cytoplasm</keyword>
<dbReference type="Gene3D" id="3.30.720.50">
    <property type="match status" value="2"/>
</dbReference>
<dbReference type="CDD" id="cd09633">
    <property type="entry name" value="Deltex_C"/>
    <property type="match status" value="1"/>
</dbReference>
<organism evidence="15">
    <name type="scientific">Timema monikensis</name>
    <dbReference type="NCBI Taxonomy" id="170555"/>
    <lineage>
        <taxon>Eukaryota</taxon>
        <taxon>Metazoa</taxon>
        <taxon>Ecdysozoa</taxon>
        <taxon>Arthropoda</taxon>
        <taxon>Hexapoda</taxon>
        <taxon>Insecta</taxon>
        <taxon>Pterygota</taxon>
        <taxon>Neoptera</taxon>
        <taxon>Polyneoptera</taxon>
        <taxon>Phasmatodea</taxon>
        <taxon>Timematodea</taxon>
        <taxon>Timematoidea</taxon>
        <taxon>Timematidae</taxon>
        <taxon>Timema</taxon>
    </lineage>
</organism>
<keyword evidence="9" id="KW-0914">Notch signaling pathway</keyword>
<keyword evidence="6" id="KW-0677">Repeat</keyword>
<dbReference type="EC" id="2.3.2.27" evidence="11"/>
<evidence type="ECO:0000256" key="10">
    <source>
        <dbReference type="PROSITE-ProRule" id="PRU00175"/>
    </source>
</evidence>
<feature type="domain" description="WWE" evidence="14">
    <location>
        <begin position="75"/>
        <end position="154"/>
    </location>
</feature>
<feature type="compositionally biased region" description="Polar residues" evidence="12">
    <location>
        <begin position="237"/>
        <end position="249"/>
    </location>
</feature>
<comment type="subcellular location">
    <subcellularLocation>
        <location evidence="11">Cytoplasm</location>
    </subcellularLocation>
</comment>
<dbReference type="Pfam" id="PF02825">
    <property type="entry name" value="WWE"/>
    <property type="match status" value="2"/>
</dbReference>
<dbReference type="InterPro" id="IPR039399">
    <property type="entry name" value="Deltex_C_sf"/>
</dbReference>
<evidence type="ECO:0000256" key="2">
    <source>
        <dbReference type="ARBA" id="ARBA00004906"/>
    </source>
</evidence>
<evidence type="ECO:0000256" key="3">
    <source>
        <dbReference type="ARBA" id="ARBA00009413"/>
    </source>
</evidence>
<evidence type="ECO:0000259" key="13">
    <source>
        <dbReference type="PROSITE" id="PS50089"/>
    </source>
</evidence>
<dbReference type="PROSITE" id="PS50089">
    <property type="entry name" value="ZF_RING_2"/>
    <property type="match status" value="1"/>
</dbReference>
<dbReference type="AlphaFoldDB" id="A0A7R9EEL4"/>
<dbReference type="PANTHER" id="PTHR12622">
    <property type="entry name" value="DELTEX-RELATED"/>
    <property type="match status" value="1"/>
</dbReference>
<evidence type="ECO:0000256" key="11">
    <source>
        <dbReference type="RuleBase" id="RU367105"/>
    </source>
</evidence>
<comment type="pathway">
    <text evidence="2 11">Protein modification; protein ubiquitination.</text>
</comment>
<evidence type="ECO:0000256" key="4">
    <source>
        <dbReference type="ARBA" id="ARBA00022679"/>
    </source>
</evidence>
<keyword evidence="7 10" id="KW-0863">Zinc-finger</keyword>
<dbReference type="SUPFAM" id="SSF117839">
    <property type="entry name" value="WWE domain"/>
    <property type="match status" value="2"/>
</dbReference>
<evidence type="ECO:0000256" key="12">
    <source>
        <dbReference type="SAM" id="MobiDB-lite"/>
    </source>
</evidence>
<proteinExistence type="inferred from homology"/>
<dbReference type="InterPro" id="IPR018123">
    <property type="entry name" value="WWE-dom_subgr"/>
</dbReference>
<dbReference type="Pfam" id="PF18102">
    <property type="entry name" value="DTC"/>
    <property type="match status" value="1"/>
</dbReference>
<keyword evidence="4 11" id="KW-0808">Transferase</keyword>
<dbReference type="Gene3D" id="3.30.40.10">
    <property type="entry name" value="Zinc/RING finger domain, C3HC4 (zinc finger)"/>
    <property type="match status" value="1"/>
</dbReference>
<keyword evidence="5 11" id="KW-0479">Metal-binding</keyword>
<comment type="catalytic activity">
    <reaction evidence="1 11">
        <text>S-ubiquitinyl-[E2 ubiquitin-conjugating enzyme]-L-cysteine + [acceptor protein]-L-lysine = [E2 ubiquitin-conjugating enzyme]-L-cysteine + N(6)-ubiquitinyl-[acceptor protein]-L-lysine.</text>
        <dbReference type="EC" id="2.3.2.27"/>
    </reaction>
</comment>
<dbReference type="SMART" id="SM00678">
    <property type="entry name" value="WWE"/>
    <property type="match status" value="2"/>
</dbReference>
<reference evidence="15" key="1">
    <citation type="submission" date="2020-11" db="EMBL/GenBank/DDBJ databases">
        <authorList>
            <person name="Tran Van P."/>
        </authorList>
    </citation>
    <scope>NUCLEOTIDE SEQUENCE</scope>
</reference>
<dbReference type="InterPro" id="IPR004170">
    <property type="entry name" value="WWE_dom"/>
</dbReference>
<evidence type="ECO:0000256" key="6">
    <source>
        <dbReference type="ARBA" id="ARBA00022737"/>
    </source>
</evidence>
<evidence type="ECO:0000256" key="7">
    <source>
        <dbReference type="ARBA" id="ARBA00022771"/>
    </source>
</evidence>
<dbReference type="FunFam" id="3.30.390.130:FF:000001">
    <property type="entry name" value="Probable E3 ubiquitin-protein ligase DTX3"/>
    <property type="match status" value="1"/>
</dbReference>
<dbReference type="SMART" id="SM00184">
    <property type="entry name" value="RING"/>
    <property type="match status" value="1"/>
</dbReference>
<dbReference type="InterPro" id="IPR039396">
    <property type="entry name" value="Deltex_C"/>
</dbReference>
<dbReference type="InterPro" id="IPR037197">
    <property type="entry name" value="WWE_dom_sf"/>
</dbReference>
<dbReference type="Gene3D" id="3.30.390.130">
    <property type="match status" value="1"/>
</dbReference>
<evidence type="ECO:0000259" key="14">
    <source>
        <dbReference type="PROSITE" id="PS50918"/>
    </source>
</evidence>
<name>A0A7R9EEL4_9NEOP</name>
<accession>A0A7R9EEL4</accession>
<evidence type="ECO:0000256" key="5">
    <source>
        <dbReference type="ARBA" id="ARBA00022723"/>
    </source>
</evidence>
<dbReference type="InterPro" id="IPR013083">
    <property type="entry name" value="Znf_RING/FYVE/PHD"/>
</dbReference>
<feature type="region of interest" description="Disordered" evidence="12">
    <location>
        <begin position="228"/>
        <end position="266"/>
    </location>
</feature>
<feature type="domain" description="RING-type" evidence="13">
    <location>
        <begin position="296"/>
        <end position="348"/>
    </location>
</feature>
<dbReference type="GO" id="GO:0061630">
    <property type="term" value="F:ubiquitin protein ligase activity"/>
    <property type="evidence" value="ECO:0007669"/>
    <property type="project" value="UniProtKB-UniRule"/>
</dbReference>
<dbReference type="PROSITE" id="PS50918">
    <property type="entry name" value="WWE"/>
    <property type="match status" value="2"/>
</dbReference>
<protein>
    <recommendedName>
        <fullName evidence="11">E3 ubiquitin-protein ligase</fullName>
        <ecNumber evidence="11">2.3.2.27</ecNumber>
    </recommendedName>
</protein>
<dbReference type="InterPro" id="IPR001841">
    <property type="entry name" value="Znf_RING"/>
</dbReference>
<comment type="similarity">
    <text evidence="3 11">Belongs to the Deltex family.</text>
</comment>
<dbReference type="GO" id="GO:0005737">
    <property type="term" value="C:cytoplasm"/>
    <property type="evidence" value="ECO:0007669"/>
    <property type="project" value="UniProtKB-SubCell"/>
</dbReference>
<feature type="domain" description="WWE" evidence="14">
    <location>
        <begin position="1"/>
        <end position="74"/>
    </location>
</feature>
<dbReference type="UniPathway" id="UPA00143"/>
<keyword evidence="8 11" id="KW-0862">Zinc</keyword>
<evidence type="ECO:0000256" key="8">
    <source>
        <dbReference type="ARBA" id="ARBA00022833"/>
    </source>
</evidence>
<gene>
    <name evidence="15" type="ORF">TMSB3V08_LOCUS8268</name>
</gene>
<dbReference type="GO" id="GO:0007219">
    <property type="term" value="P:Notch signaling pathway"/>
    <property type="evidence" value="ECO:0007669"/>
    <property type="project" value="UniProtKB-KW"/>
</dbReference>
<evidence type="ECO:0000256" key="9">
    <source>
        <dbReference type="ARBA" id="ARBA00022976"/>
    </source>
</evidence>
<evidence type="ECO:0000313" key="15">
    <source>
        <dbReference type="EMBL" id="CAD7431538.1"/>
    </source>
</evidence>
<dbReference type="InterPro" id="IPR039398">
    <property type="entry name" value="Deltex_fam"/>
</dbReference>
<dbReference type="SUPFAM" id="SSF57850">
    <property type="entry name" value="RING/U-box"/>
    <property type="match status" value="1"/>
</dbReference>
<dbReference type="GO" id="GO:0008270">
    <property type="term" value="F:zinc ion binding"/>
    <property type="evidence" value="ECO:0007669"/>
    <property type="project" value="UniProtKB-KW"/>
</dbReference>
<dbReference type="GO" id="GO:0016567">
    <property type="term" value="P:protein ubiquitination"/>
    <property type="evidence" value="ECO:0007669"/>
    <property type="project" value="UniProtKB-UniRule"/>
</dbReference>
<sequence length="502" mass="55647">MPGHAVVVWEWENRQGRWRPYSPEVSQLLERAHFKKLTRVILSDADPLLEHYYINLRTKTQCSEDAGTPHNVRRKCYLPDSPAAKGAKWEWAGDNHGEWHTYDMEIQCLIEEAWAKGDKTTDVSKTFTSFPYIINFCNLTQVRTNTGYVRSVRRVQQPPYPWAKIGPEDLGNVGGNKTTPAVASMTTMTTVTKTTTTVRRSCDTVLDADSSSTKSGRRPSIDTVSTYLSHESKDSELTASQSARQNNVSYHRKRQPASLPARQDSIPSHGSIVGVDAASNGISQFVCVVEAGRARCPICLCELAPDGDIVVALSRCFHQLHLDCLNAMLTSQITNTNKSLYIQCPVCKMIYGEKTGNQPPGSMTWALLNHSLPGHPGSRTIQITYNIASGIQGPEHPSPGRPYYAVGFPRVCYLPDTEKGRRVLKLLSAAFERRLVFTVGRSVTTGREDVVTWNEIHHKTEAGSSNSGHGYPDPGYLDNCLSELAAHGVIDTDNGSFYQELC</sequence>
<evidence type="ECO:0000256" key="1">
    <source>
        <dbReference type="ARBA" id="ARBA00000900"/>
    </source>
</evidence>
<dbReference type="EMBL" id="OB795019">
    <property type="protein sequence ID" value="CAD7431538.1"/>
    <property type="molecule type" value="Genomic_DNA"/>
</dbReference>